<keyword evidence="1" id="KW-1133">Transmembrane helix</keyword>
<protein>
    <submittedName>
        <fullName evidence="2">Uncharacterized protein</fullName>
    </submittedName>
</protein>
<proteinExistence type="predicted"/>
<reference evidence="2" key="1">
    <citation type="submission" date="2014-05" db="EMBL/GenBank/DDBJ databases">
        <authorList>
            <person name="Chronopoulou M."/>
        </authorList>
    </citation>
    <scope>NUCLEOTIDE SEQUENCE</scope>
    <source>
        <tissue evidence="2">Whole organism</tissue>
    </source>
</reference>
<organism evidence="2">
    <name type="scientific">Lepeophtheirus salmonis</name>
    <name type="common">Salmon louse</name>
    <name type="synonym">Caligus salmonis</name>
    <dbReference type="NCBI Taxonomy" id="72036"/>
    <lineage>
        <taxon>Eukaryota</taxon>
        <taxon>Metazoa</taxon>
        <taxon>Ecdysozoa</taxon>
        <taxon>Arthropoda</taxon>
        <taxon>Crustacea</taxon>
        <taxon>Multicrustacea</taxon>
        <taxon>Hexanauplia</taxon>
        <taxon>Copepoda</taxon>
        <taxon>Siphonostomatoida</taxon>
        <taxon>Caligidae</taxon>
        <taxon>Lepeophtheirus</taxon>
    </lineage>
</organism>
<evidence type="ECO:0000313" key="2">
    <source>
        <dbReference type="EMBL" id="CDW24706.1"/>
    </source>
</evidence>
<feature type="non-terminal residue" evidence="2">
    <location>
        <position position="1"/>
    </location>
</feature>
<dbReference type="EMBL" id="HACA01007345">
    <property type="protein sequence ID" value="CDW24706.1"/>
    <property type="molecule type" value="Transcribed_RNA"/>
</dbReference>
<sequence>KHENIFLNSHRPSSFFFLSICQFCSFLVIIFFSFHTSLYFPSFVDYFNIFILFNLKND</sequence>
<feature type="transmembrane region" description="Helical" evidence="1">
    <location>
        <begin position="12"/>
        <end position="32"/>
    </location>
</feature>
<keyword evidence="1" id="KW-0812">Transmembrane</keyword>
<name>A0A0K2TGT7_LEPSM</name>
<accession>A0A0K2TGT7</accession>
<keyword evidence="1" id="KW-0472">Membrane</keyword>
<evidence type="ECO:0000256" key="1">
    <source>
        <dbReference type="SAM" id="Phobius"/>
    </source>
</evidence>
<dbReference type="AlphaFoldDB" id="A0A0K2TGT7"/>